<dbReference type="Pfam" id="PF01464">
    <property type="entry name" value="SLT"/>
    <property type="match status" value="1"/>
</dbReference>
<reference evidence="5 6" key="1">
    <citation type="journal article" date="2023" name="Microorganisms">
        <title>Thiorhodovibrio frisius and Trv. litoralis spp. nov., Two Novel Members from a Clade of Fastidious Purple Sulfur Bacteria That Exhibit Unique Red-Shifted Light-Harvesting Capabilities.</title>
        <authorList>
            <person name="Methner A."/>
            <person name="Kuzyk S.B."/>
            <person name="Petersen J."/>
            <person name="Bauer S."/>
            <person name="Brinkmann H."/>
            <person name="Sichau K."/>
            <person name="Wanner G."/>
            <person name="Wolf J."/>
            <person name="Neumann-Schaal M."/>
            <person name="Henke P."/>
            <person name="Tank M."/>
            <person name="Sproer C."/>
            <person name="Bunk B."/>
            <person name="Overmann J."/>
        </authorList>
    </citation>
    <scope>NUCLEOTIDE SEQUENCE [LARGE SCALE GENOMIC DNA]</scope>
    <source>
        <strain evidence="5 6">DSM 6702</strain>
    </source>
</reference>
<dbReference type="RefSeq" id="WP_328983573.1">
    <property type="nucleotide sequence ID" value="NZ_CP121472.1"/>
</dbReference>
<dbReference type="PROSITE" id="PS00922">
    <property type="entry name" value="TRANSGLYCOSYLASE"/>
    <property type="match status" value="1"/>
</dbReference>
<dbReference type="PANTHER" id="PTHR37423">
    <property type="entry name" value="SOLUBLE LYTIC MUREIN TRANSGLYCOSYLASE-RELATED"/>
    <property type="match status" value="1"/>
</dbReference>
<dbReference type="EC" id="4.2.2.-" evidence="5"/>
<name>A0ABZ0S9P7_9GAMM</name>
<keyword evidence="3" id="KW-1133">Transmembrane helix</keyword>
<sequence length="408" mass="43478">MTATEHSAQEPLTGQALAAGRTGDPQLPDSTGRISKANSRSNTISMRVSALAIILPLALLGLGGCVSQPARDSAGAGQWMDQPPRSVSAREYGFVRPAIDPHSLAQHTPGRPARSGAPALSIAGDPWQRIRSGQRLGIAPHSRVTQSLKQFTRNKEYLNQLTARARPYLHLIVTELERGGLPTELALLPEIESRYNPRAVSHMSAAGMWQFMPYTGKEMGLVQNASYDARLDVLASTRGAVKYLRELNQTFDGDWALTLAAYNCGPACVQAAQRANHRAGKATDYWSLNLPRETEAYVPKLLAVVSMVHSPERFGQRLPALPAASPLAVVTTRAPVDLATAASASGVPARTLAELNPALKQGRNRAGQTTHLLVPAAAAARLNKHLRQLGGGTDDALAANEGKAGGRT</sequence>
<dbReference type="Gene3D" id="1.10.530.10">
    <property type="match status" value="1"/>
</dbReference>
<dbReference type="InterPro" id="IPR023346">
    <property type="entry name" value="Lysozyme-like_dom_sf"/>
</dbReference>
<feature type="transmembrane region" description="Helical" evidence="3">
    <location>
        <begin position="44"/>
        <end position="63"/>
    </location>
</feature>
<gene>
    <name evidence="5" type="primary">mltD_2</name>
    <name evidence="5" type="ORF">Thiowin_02809</name>
</gene>
<dbReference type="SUPFAM" id="SSF53955">
    <property type="entry name" value="Lysozyme-like"/>
    <property type="match status" value="1"/>
</dbReference>
<dbReference type="CDD" id="cd16894">
    <property type="entry name" value="MltD-like"/>
    <property type="match status" value="1"/>
</dbReference>
<feature type="compositionally biased region" description="Polar residues" evidence="2">
    <location>
        <begin position="28"/>
        <end position="41"/>
    </location>
</feature>
<evidence type="ECO:0000259" key="4">
    <source>
        <dbReference type="Pfam" id="PF01464"/>
    </source>
</evidence>
<evidence type="ECO:0000313" key="6">
    <source>
        <dbReference type="Proteomes" id="UP001432180"/>
    </source>
</evidence>
<evidence type="ECO:0000256" key="1">
    <source>
        <dbReference type="ARBA" id="ARBA00007734"/>
    </source>
</evidence>
<keyword evidence="3" id="KW-0472">Membrane</keyword>
<protein>
    <submittedName>
        <fullName evidence="5">Membrane-bound lytic murein transglycosylase D</fullName>
        <ecNumber evidence="5">4.2.2.-</ecNumber>
    </submittedName>
</protein>
<comment type="similarity">
    <text evidence="1">Belongs to the transglycosylase Slt family.</text>
</comment>
<proteinExistence type="inferred from homology"/>
<dbReference type="PANTHER" id="PTHR37423:SF2">
    <property type="entry name" value="MEMBRANE-BOUND LYTIC MUREIN TRANSGLYCOSYLASE C"/>
    <property type="match status" value="1"/>
</dbReference>
<dbReference type="EMBL" id="CP121472">
    <property type="protein sequence ID" value="WPL17768.1"/>
    <property type="molecule type" value="Genomic_DNA"/>
</dbReference>
<evidence type="ECO:0000256" key="3">
    <source>
        <dbReference type="SAM" id="Phobius"/>
    </source>
</evidence>
<evidence type="ECO:0000256" key="2">
    <source>
        <dbReference type="SAM" id="MobiDB-lite"/>
    </source>
</evidence>
<feature type="domain" description="Transglycosylase SLT" evidence="4">
    <location>
        <begin position="177"/>
        <end position="282"/>
    </location>
</feature>
<dbReference type="Proteomes" id="UP001432180">
    <property type="component" value="Chromosome"/>
</dbReference>
<dbReference type="GO" id="GO:0016829">
    <property type="term" value="F:lyase activity"/>
    <property type="evidence" value="ECO:0007669"/>
    <property type="project" value="UniProtKB-KW"/>
</dbReference>
<keyword evidence="6" id="KW-1185">Reference proteome</keyword>
<keyword evidence="5" id="KW-0456">Lyase</keyword>
<organism evidence="5 6">
    <name type="scientific">Thiorhodovibrio winogradskyi</name>
    <dbReference type="NCBI Taxonomy" id="77007"/>
    <lineage>
        <taxon>Bacteria</taxon>
        <taxon>Pseudomonadati</taxon>
        <taxon>Pseudomonadota</taxon>
        <taxon>Gammaproteobacteria</taxon>
        <taxon>Chromatiales</taxon>
        <taxon>Chromatiaceae</taxon>
        <taxon>Thiorhodovibrio</taxon>
    </lineage>
</organism>
<dbReference type="InterPro" id="IPR008258">
    <property type="entry name" value="Transglycosylase_SLT_dom_1"/>
</dbReference>
<feature type="compositionally biased region" description="Polar residues" evidence="2">
    <location>
        <begin position="1"/>
        <end position="12"/>
    </location>
</feature>
<evidence type="ECO:0000313" key="5">
    <source>
        <dbReference type="EMBL" id="WPL17768.1"/>
    </source>
</evidence>
<accession>A0ABZ0S9P7</accession>
<keyword evidence="3" id="KW-0812">Transmembrane</keyword>
<feature type="region of interest" description="Disordered" evidence="2">
    <location>
        <begin position="1"/>
        <end position="41"/>
    </location>
</feature>
<dbReference type="InterPro" id="IPR000189">
    <property type="entry name" value="Transglyc_AS"/>
</dbReference>